<sequence>MASGQNTEGGKVFNDPIHGHIELHPLLVEIIDTPQFQRLRHIKQLGGVYSVYPGASHNRFEHSIGVAHLAGELAESLRKKNPELLTPRDVLCVQIAGLCHDLGHGPLSHLFDGIFLPKVAEQKTGEEAEKLRKWKHEKGSCDMFDYLVDTNNLEPKMIKYGLVPKEDITFIKEMFFGPLETDTNDGETWKYKGRGRDKSFLYEIVSNKSSGVDVDKFDYFARDSYHLGIQNNFDHRRFIKFAKVCKVTEDGEEKMHICIRDKEADNMYDMFYTRHCLHRRAYQHKVNKIIEHKMAEALVKADDHIKIEGSRKRKYTPSTAIKDMEAYTKLTDHVFEQIINYSSDELSGARTILQDIVSRKLPKFVGETRPQNSIKDQEKLISDWKNYLAQQLDPWTPEDFKVLVVKMNYGMKDRDPVKHMYFYSKLEPNVAKKIPTDQGERIRTTCFSETLLMVYYNKLDDLDGYKTAKDNLDQWWNDFLQQKGEGTAAQQQDSGESNQINVPEDVEHENQK</sequence>
<name>A0AAV1HGU4_XYRNO</name>
<dbReference type="GO" id="GO:0006203">
    <property type="term" value="P:dGTP catabolic process"/>
    <property type="evidence" value="ECO:0007669"/>
    <property type="project" value="TreeGrafter"/>
</dbReference>
<dbReference type="InterPro" id="IPR050135">
    <property type="entry name" value="dGTPase-like"/>
</dbReference>
<gene>
    <name evidence="4" type="ORF">XNOV1_A014352</name>
</gene>
<dbReference type="PANTHER" id="PTHR11373">
    <property type="entry name" value="DEOXYNUCLEOSIDE TRIPHOSPHATE TRIPHOSPHOHYDROLASE"/>
    <property type="match status" value="1"/>
</dbReference>
<accession>A0AAV1HGU4</accession>
<evidence type="ECO:0000256" key="1">
    <source>
        <dbReference type="ARBA" id="ARBA00005776"/>
    </source>
</evidence>
<evidence type="ECO:0000256" key="2">
    <source>
        <dbReference type="SAM" id="MobiDB-lite"/>
    </source>
</evidence>
<keyword evidence="5" id="KW-1185">Reference proteome</keyword>
<feature type="domain" description="HD/PDEase" evidence="3">
    <location>
        <begin position="55"/>
        <end position="229"/>
    </location>
</feature>
<dbReference type="Gene3D" id="1.10.3210.10">
    <property type="entry name" value="Hypothetical protein af1432"/>
    <property type="match status" value="1"/>
</dbReference>
<dbReference type="InterPro" id="IPR006674">
    <property type="entry name" value="HD_domain"/>
</dbReference>
<dbReference type="SUPFAM" id="SSF109604">
    <property type="entry name" value="HD-domain/PDEase-like"/>
    <property type="match status" value="1"/>
</dbReference>
<organism evidence="4 5">
    <name type="scientific">Xyrichtys novacula</name>
    <name type="common">Pearly razorfish</name>
    <name type="synonym">Hemipteronotus novacula</name>
    <dbReference type="NCBI Taxonomy" id="13765"/>
    <lineage>
        <taxon>Eukaryota</taxon>
        <taxon>Metazoa</taxon>
        <taxon>Chordata</taxon>
        <taxon>Craniata</taxon>
        <taxon>Vertebrata</taxon>
        <taxon>Euteleostomi</taxon>
        <taxon>Actinopterygii</taxon>
        <taxon>Neopterygii</taxon>
        <taxon>Teleostei</taxon>
        <taxon>Neoteleostei</taxon>
        <taxon>Acanthomorphata</taxon>
        <taxon>Eupercaria</taxon>
        <taxon>Labriformes</taxon>
        <taxon>Labridae</taxon>
        <taxon>Xyrichtys</taxon>
    </lineage>
</organism>
<dbReference type="Proteomes" id="UP001178508">
    <property type="component" value="Chromosome 22"/>
</dbReference>
<dbReference type="GO" id="GO:0051607">
    <property type="term" value="P:defense response to virus"/>
    <property type="evidence" value="ECO:0007669"/>
    <property type="project" value="TreeGrafter"/>
</dbReference>
<dbReference type="EMBL" id="OY660885">
    <property type="protein sequence ID" value="CAJ1085056.1"/>
    <property type="molecule type" value="Genomic_DNA"/>
</dbReference>
<evidence type="ECO:0000313" key="5">
    <source>
        <dbReference type="Proteomes" id="UP001178508"/>
    </source>
</evidence>
<feature type="region of interest" description="Disordered" evidence="2">
    <location>
        <begin position="483"/>
        <end position="512"/>
    </location>
</feature>
<proteinExistence type="inferred from homology"/>
<dbReference type="AlphaFoldDB" id="A0AAV1HGU4"/>
<dbReference type="FunFam" id="1.10.3210.10:FF:000015">
    <property type="entry name" value="Deoxynucleoside triphosphate triphosphohydrolase SAMHD1"/>
    <property type="match status" value="1"/>
</dbReference>
<dbReference type="Pfam" id="PF01966">
    <property type="entry name" value="HD"/>
    <property type="match status" value="1"/>
</dbReference>
<comment type="similarity">
    <text evidence="1">Belongs to the SAMHD1 family.</text>
</comment>
<dbReference type="Gene3D" id="3.30.70.2760">
    <property type="match status" value="1"/>
</dbReference>
<dbReference type="CDD" id="cd00077">
    <property type="entry name" value="HDc"/>
    <property type="match status" value="1"/>
</dbReference>
<dbReference type="GO" id="GO:0008832">
    <property type="term" value="F:dGTPase activity"/>
    <property type="evidence" value="ECO:0007669"/>
    <property type="project" value="TreeGrafter"/>
</dbReference>
<evidence type="ECO:0000313" key="4">
    <source>
        <dbReference type="EMBL" id="CAJ1085056.1"/>
    </source>
</evidence>
<dbReference type="InterPro" id="IPR003607">
    <property type="entry name" value="HD/PDEase_dom"/>
</dbReference>
<protein>
    <submittedName>
        <fullName evidence="4">Deoxynucleoside triphosphate triphosphohydrolase SAMHD1-like</fullName>
    </submittedName>
</protein>
<dbReference type="GO" id="GO:0045088">
    <property type="term" value="P:regulation of innate immune response"/>
    <property type="evidence" value="ECO:0007669"/>
    <property type="project" value="TreeGrafter"/>
</dbReference>
<evidence type="ECO:0000259" key="3">
    <source>
        <dbReference type="SMART" id="SM00471"/>
    </source>
</evidence>
<feature type="compositionally biased region" description="Polar residues" evidence="2">
    <location>
        <begin position="488"/>
        <end position="501"/>
    </location>
</feature>
<dbReference type="PANTHER" id="PTHR11373:SF4">
    <property type="entry name" value="DEOXYNUCLEOSIDE TRIPHOSPHATE TRIPHOSPHOHYDROLASE SAMHD1"/>
    <property type="match status" value="1"/>
</dbReference>
<dbReference type="GO" id="GO:0005634">
    <property type="term" value="C:nucleus"/>
    <property type="evidence" value="ECO:0007669"/>
    <property type="project" value="TreeGrafter"/>
</dbReference>
<dbReference type="SMART" id="SM00471">
    <property type="entry name" value="HDc"/>
    <property type="match status" value="1"/>
</dbReference>
<reference evidence="4" key="1">
    <citation type="submission" date="2023-08" db="EMBL/GenBank/DDBJ databases">
        <authorList>
            <person name="Alioto T."/>
            <person name="Alioto T."/>
            <person name="Gomez Garrido J."/>
        </authorList>
    </citation>
    <scope>NUCLEOTIDE SEQUENCE</scope>
</reference>